<evidence type="ECO:0000313" key="6">
    <source>
        <dbReference type="Proteomes" id="UP000250831"/>
    </source>
</evidence>
<dbReference type="InterPro" id="IPR023296">
    <property type="entry name" value="Glyco_hydro_beta-prop_sf"/>
</dbReference>
<dbReference type="PANTHER" id="PTHR42812:SF12">
    <property type="entry name" value="BETA-XYLOSIDASE-RELATED"/>
    <property type="match status" value="1"/>
</dbReference>
<dbReference type="AlphaFoldDB" id="A0A363NS18"/>
<gene>
    <name evidence="5" type="ORF">DCO56_17050</name>
</gene>
<evidence type="ECO:0000256" key="4">
    <source>
        <dbReference type="RuleBase" id="RU361187"/>
    </source>
</evidence>
<evidence type="ECO:0000256" key="1">
    <source>
        <dbReference type="ARBA" id="ARBA00009865"/>
    </source>
</evidence>
<organism evidence="5 6">
    <name type="scientific">Sphingobacterium athyrii</name>
    <dbReference type="NCBI Taxonomy" id="2152717"/>
    <lineage>
        <taxon>Bacteria</taxon>
        <taxon>Pseudomonadati</taxon>
        <taxon>Bacteroidota</taxon>
        <taxon>Sphingobacteriia</taxon>
        <taxon>Sphingobacteriales</taxon>
        <taxon>Sphingobacteriaceae</taxon>
        <taxon>Sphingobacterium</taxon>
    </lineage>
</organism>
<dbReference type="RefSeq" id="WP_108634949.1">
    <property type="nucleotide sequence ID" value="NZ_QCXX01000004.1"/>
</dbReference>
<dbReference type="EMBL" id="QCXX01000004">
    <property type="protein sequence ID" value="PUV23606.1"/>
    <property type="molecule type" value="Genomic_DNA"/>
</dbReference>
<dbReference type="PANTHER" id="PTHR42812">
    <property type="entry name" value="BETA-XYLOSIDASE"/>
    <property type="match status" value="1"/>
</dbReference>
<accession>A0A363NS18</accession>
<evidence type="ECO:0000256" key="3">
    <source>
        <dbReference type="ARBA" id="ARBA00023295"/>
    </source>
</evidence>
<dbReference type="Gene3D" id="2.115.10.20">
    <property type="entry name" value="Glycosyl hydrolase domain, family 43"/>
    <property type="match status" value="1"/>
</dbReference>
<dbReference type="InterPro" id="IPR051795">
    <property type="entry name" value="Glycosyl_Hydrlase_43"/>
</dbReference>
<dbReference type="GO" id="GO:0005975">
    <property type="term" value="P:carbohydrate metabolic process"/>
    <property type="evidence" value="ECO:0007669"/>
    <property type="project" value="InterPro"/>
</dbReference>
<name>A0A363NS18_9SPHI</name>
<evidence type="ECO:0000313" key="5">
    <source>
        <dbReference type="EMBL" id="PUV23606.1"/>
    </source>
</evidence>
<dbReference type="Proteomes" id="UP000250831">
    <property type="component" value="Unassembled WGS sequence"/>
</dbReference>
<comment type="similarity">
    <text evidence="1 4">Belongs to the glycosyl hydrolase 43 family.</text>
</comment>
<proteinExistence type="inferred from homology"/>
<keyword evidence="3 4" id="KW-0326">Glycosidase</keyword>
<dbReference type="InterPro" id="IPR006710">
    <property type="entry name" value="Glyco_hydro_43"/>
</dbReference>
<dbReference type="SUPFAM" id="SSF75005">
    <property type="entry name" value="Arabinanase/levansucrase/invertase"/>
    <property type="match status" value="1"/>
</dbReference>
<dbReference type="OrthoDB" id="9794572at2"/>
<dbReference type="GO" id="GO:0004553">
    <property type="term" value="F:hydrolase activity, hydrolyzing O-glycosyl compounds"/>
    <property type="evidence" value="ECO:0007669"/>
    <property type="project" value="InterPro"/>
</dbReference>
<keyword evidence="2 4" id="KW-0378">Hydrolase</keyword>
<dbReference type="Pfam" id="PF04616">
    <property type="entry name" value="Glyco_hydro_43"/>
    <property type="match status" value="1"/>
</dbReference>
<reference evidence="5 6" key="1">
    <citation type="submission" date="2018-04" db="EMBL/GenBank/DDBJ databases">
        <title>Sphingobacterium sp. M46 Genome.</title>
        <authorList>
            <person name="Cheng J."/>
            <person name="Li Y."/>
        </authorList>
    </citation>
    <scope>NUCLEOTIDE SEQUENCE [LARGE SCALE GENOMIC DNA]</scope>
    <source>
        <strain evidence="5 6">M46</strain>
    </source>
</reference>
<sequence length="353" mass="40416">MDRRVFLKSNAFLWMTTLLPLGTWGQKGRIESPYFKLKPIGRSLQLKDYFIWCSSPIWGEDGKVHLFYSRWRKEKGMGGWIKGSEIAHAIADSPYEAFKHKDIVLQPREGFWDSTTCHNPLIKKIDDSYYLFYMGNSNGKTDTKRVGVATAKSLDGPWKRSDHPILLPGAEGAWDDHCTTNPAFLKGDDGKFWLYYKSWNTAEYLHDKGSVRGNRKYGMAKADHPLGPYLKVSESPVIDFSDRPHNAQLEDAFVWKQDGQYCLIARDMGFYNHEYGLILTSSDGLQWSEPKAAYLNLAEYVQEPPPPANLKRFGRLERPMILMDKITDKPRFLFGATQGGETDTATTFVFEIL</sequence>
<evidence type="ECO:0000256" key="2">
    <source>
        <dbReference type="ARBA" id="ARBA00022801"/>
    </source>
</evidence>
<protein>
    <submittedName>
        <fullName evidence="5">Glycosyl hydrolase family 43</fullName>
    </submittedName>
</protein>
<comment type="caution">
    <text evidence="5">The sequence shown here is derived from an EMBL/GenBank/DDBJ whole genome shotgun (WGS) entry which is preliminary data.</text>
</comment>
<dbReference type="CDD" id="cd08994">
    <property type="entry name" value="GH43_62_32_68_117_130-like"/>
    <property type="match status" value="1"/>
</dbReference>
<keyword evidence="6" id="KW-1185">Reference proteome</keyword>